<dbReference type="Pfam" id="PF02881">
    <property type="entry name" value="SRP54_N"/>
    <property type="match status" value="1"/>
</dbReference>
<name>Q22T92_TETTS</name>
<dbReference type="FunFam" id="3.40.50.300:FF:000188">
    <property type="entry name" value="signal recognition particle receptor subunit alpha"/>
    <property type="match status" value="1"/>
</dbReference>
<comment type="similarity">
    <text evidence="2">Belongs to the GTP-binding SRP family.</text>
</comment>
<dbReference type="Proteomes" id="UP000009168">
    <property type="component" value="Unassembled WGS sequence"/>
</dbReference>
<feature type="domain" description="SRP54-type proteins GTP-binding" evidence="10">
    <location>
        <begin position="412"/>
        <end position="618"/>
    </location>
</feature>
<keyword evidence="4" id="KW-0256">Endoplasmic reticulum</keyword>
<feature type="region of interest" description="Disordered" evidence="8">
    <location>
        <begin position="135"/>
        <end position="275"/>
    </location>
</feature>
<dbReference type="InterPro" id="IPR000897">
    <property type="entry name" value="SRP54_GTPase_dom"/>
</dbReference>
<dbReference type="SUPFAM" id="SSF64356">
    <property type="entry name" value="SNARE-like"/>
    <property type="match status" value="1"/>
</dbReference>
<dbReference type="RefSeq" id="XP_001008791.1">
    <property type="nucleotide sequence ID" value="XM_001008791.1"/>
</dbReference>
<evidence type="ECO:0000256" key="6">
    <source>
        <dbReference type="ARBA" id="ARBA00023136"/>
    </source>
</evidence>
<dbReference type="InterPro" id="IPR003593">
    <property type="entry name" value="AAA+_ATPase"/>
</dbReference>
<dbReference type="SMART" id="SM00963">
    <property type="entry name" value="SRP54_N"/>
    <property type="match status" value="1"/>
</dbReference>
<reference evidence="13" key="1">
    <citation type="journal article" date="2006" name="PLoS Biol.">
        <title>Macronuclear genome sequence of the ciliate Tetrahymena thermophila, a model eukaryote.</title>
        <authorList>
            <person name="Eisen J.A."/>
            <person name="Coyne R.S."/>
            <person name="Wu M."/>
            <person name="Wu D."/>
            <person name="Thiagarajan M."/>
            <person name="Wortman J.R."/>
            <person name="Badger J.H."/>
            <person name="Ren Q."/>
            <person name="Amedeo P."/>
            <person name="Jones K.M."/>
            <person name="Tallon L.J."/>
            <person name="Delcher A.L."/>
            <person name="Salzberg S.L."/>
            <person name="Silva J.C."/>
            <person name="Haas B.J."/>
            <person name="Majoros W.H."/>
            <person name="Farzad M."/>
            <person name="Carlton J.M."/>
            <person name="Smith R.K. Jr."/>
            <person name="Garg J."/>
            <person name="Pearlman R.E."/>
            <person name="Karrer K.M."/>
            <person name="Sun L."/>
            <person name="Manning G."/>
            <person name="Elde N.C."/>
            <person name="Turkewitz A.P."/>
            <person name="Asai D.J."/>
            <person name="Wilkes D.E."/>
            <person name="Wang Y."/>
            <person name="Cai H."/>
            <person name="Collins K."/>
            <person name="Stewart B.A."/>
            <person name="Lee S.R."/>
            <person name="Wilamowska K."/>
            <person name="Weinberg Z."/>
            <person name="Ruzzo W.L."/>
            <person name="Wloga D."/>
            <person name="Gaertig J."/>
            <person name="Frankel J."/>
            <person name="Tsao C.-C."/>
            <person name="Gorovsky M.A."/>
            <person name="Keeling P.J."/>
            <person name="Waller R.F."/>
            <person name="Patron N.J."/>
            <person name="Cherry J.M."/>
            <person name="Stover N.A."/>
            <person name="Krieger C.J."/>
            <person name="del Toro C."/>
            <person name="Ryder H.F."/>
            <person name="Williamson S.C."/>
            <person name="Barbeau R.A."/>
            <person name="Hamilton E.P."/>
            <person name="Orias E."/>
        </authorList>
    </citation>
    <scope>NUCLEOTIDE SEQUENCE [LARGE SCALE GENOMIC DNA]</scope>
    <source>
        <strain evidence="13">SB210</strain>
    </source>
</reference>
<dbReference type="PANTHER" id="PTHR43134">
    <property type="entry name" value="SIGNAL RECOGNITION PARTICLE RECEPTOR SUBUNIT ALPHA"/>
    <property type="match status" value="1"/>
</dbReference>
<dbReference type="InterPro" id="IPR042101">
    <property type="entry name" value="SRP54_N_sf"/>
</dbReference>
<evidence type="ECO:0000256" key="4">
    <source>
        <dbReference type="ARBA" id="ARBA00022824"/>
    </source>
</evidence>
<dbReference type="OMA" id="GECKANI"/>
<keyword evidence="7 12" id="KW-0675">Receptor</keyword>
<keyword evidence="3" id="KW-0547">Nucleotide-binding</keyword>
<keyword evidence="13" id="KW-1185">Reference proteome</keyword>
<dbReference type="GeneID" id="7827326"/>
<dbReference type="InterPro" id="IPR027417">
    <property type="entry name" value="P-loop_NTPase"/>
</dbReference>
<dbReference type="GO" id="GO:0005047">
    <property type="term" value="F:signal recognition particle binding"/>
    <property type="evidence" value="ECO:0007669"/>
    <property type="project" value="InterPro"/>
</dbReference>
<dbReference type="GO" id="GO:0005785">
    <property type="term" value="C:signal recognition particle receptor complex"/>
    <property type="evidence" value="ECO:0007669"/>
    <property type="project" value="InterPro"/>
</dbReference>
<dbReference type="OrthoDB" id="1727884at2759"/>
<feature type="compositionally biased region" description="Basic and acidic residues" evidence="8">
    <location>
        <begin position="213"/>
        <end position="249"/>
    </location>
</feature>
<dbReference type="InterPro" id="IPR011012">
    <property type="entry name" value="Longin-like_dom_sf"/>
</dbReference>
<evidence type="ECO:0000313" key="13">
    <source>
        <dbReference type="Proteomes" id="UP000009168"/>
    </source>
</evidence>
<feature type="compositionally biased region" description="Polar residues" evidence="8">
    <location>
        <begin position="255"/>
        <end position="269"/>
    </location>
</feature>
<dbReference type="PANTHER" id="PTHR43134:SF1">
    <property type="entry name" value="SIGNAL RECOGNITION PARTICLE RECEPTOR SUBUNIT ALPHA"/>
    <property type="match status" value="1"/>
</dbReference>
<dbReference type="GO" id="GO:0006886">
    <property type="term" value="P:intracellular protein transport"/>
    <property type="evidence" value="ECO:0007669"/>
    <property type="project" value="InterPro"/>
</dbReference>
<evidence type="ECO:0000259" key="11">
    <source>
        <dbReference type="SMART" id="SM00963"/>
    </source>
</evidence>
<dbReference type="Pfam" id="PF00448">
    <property type="entry name" value="SRP54"/>
    <property type="match status" value="1"/>
</dbReference>
<evidence type="ECO:0000313" key="12">
    <source>
        <dbReference type="EMBL" id="EAR88546.1"/>
    </source>
</evidence>
<dbReference type="HOGENOM" id="CLU_009301_8_1_1"/>
<evidence type="ECO:0000256" key="1">
    <source>
        <dbReference type="ARBA" id="ARBA00004397"/>
    </source>
</evidence>
<dbReference type="Gene3D" id="3.30.450.60">
    <property type="match status" value="1"/>
</dbReference>
<dbReference type="Pfam" id="PF04086">
    <property type="entry name" value="SRP-alpha_N"/>
    <property type="match status" value="1"/>
</dbReference>
<dbReference type="InParanoid" id="Q22T92"/>
<feature type="compositionally biased region" description="Basic and acidic residues" evidence="8">
    <location>
        <begin position="195"/>
        <end position="205"/>
    </location>
</feature>
<evidence type="ECO:0000256" key="7">
    <source>
        <dbReference type="ARBA" id="ARBA00023170"/>
    </source>
</evidence>
<dbReference type="CDD" id="cd14826">
    <property type="entry name" value="SR_alpha_SRX"/>
    <property type="match status" value="1"/>
</dbReference>
<feature type="compositionally biased region" description="Low complexity" evidence="8">
    <location>
        <begin position="179"/>
        <end position="190"/>
    </location>
</feature>
<dbReference type="Gene3D" id="1.20.120.140">
    <property type="entry name" value="Signal recognition particle SRP54, nucleotide-binding domain"/>
    <property type="match status" value="1"/>
</dbReference>
<dbReference type="SMART" id="SM00382">
    <property type="entry name" value="AAA"/>
    <property type="match status" value="1"/>
</dbReference>
<protein>
    <submittedName>
        <fullName evidence="12">Signal recognition particle receptor subunit alpha</fullName>
    </submittedName>
</protein>
<gene>
    <name evidence="12" type="ORF">TTHERM_00185200</name>
</gene>
<keyword evidence="5" id="KW-0342">GTP-binding</keyword>
<dbReference type="CDD" id="cd17876">
    <property type="entry name" value="SRalpha_C"/>
    <property type="match status" value="1"/>
</dbReference>
<dbReference type="InterPro" id="IPR013822">
    <property type="entry name" value="Signal_recog_particl_SRP54_hlx"/>
</dbReference>
<evidence type="ECO:0000259" key="9">
    <source>
        <dbReference type="SMART" id="SM00382"/>
    </source>
</evidence>
<dbReference type="SUPFAM" id="SSF52540">
    <property type="entry name" value="P-loop containing nucleoside triphosphate hydrolases"/>
    <property type="match status" value="1"/>
</dbReference>
<dbReference type="KEGG" id="tet:TTHERM_00185200"/>
<evidence type="ECO:0000256" key="8">
    <source>
        <dbReference type="SAM" id="MobiDB-lite"/>
    </source>
</evidence>
<feature type="domain" description="Signal recognition particle SRP54 helical bundle" evidence="11">
    <location>
        <begin position="306"/>
        <end position="387"/>
    </location>
</feature>
<evidence type="ECO:0000256" key="5">
    <source>
        <dbReference type="ARBA" id="ARBA00023134"/>
    </source>
</evidence>
<keyword evidence="6" id="KW-0472">Membrane</keyword>
<sequence length="618" mass="69940">MIELACIFTTSGVILFYKAFSTLRYDLVDDLIKKNLINERFSEQSYLLDNYRVMWTRDQERNLVFMIAYSELLHLQSTDKFIKLLKAIYVEDYYNQIKIENHVIKEIPSFDKGFEQSVMKWQEYLKVERERQKSTMKSFEETKKGQELKKGASGVQKKKPGKVGTEKDEYTPSGNSALNNSVGSVGSYNSIDSADESKTDAKRNSIDSSEQSEIEKARLLLKQKFEKPKKEPTPVEKPVVEQKKQKDKAVGTAGKYSSQLAKQLDQSSNKQEEDINLEKQKYLGGENEKIKGFDDISSDEDEQEVEKRGFFSKIVSNFKQLTGTKILDAQDLQPILDKFKEQLMNKNVGEQIAQQLCDSIKKNLINTQAKALTLLNKTVKESLQDAISKILTPKRNIDIIAEAMRSREKGKPYIITFIGVNGVGKSTNLAKVAYLFKKEGFSVMFAACDNFRAGAVEQIKTHGRCLEIPVFDRGYKDEPADIAFQAIREAQAKKVDVLLIDTAGRMQDNEPLMKQLSTLVVQNNPDLIVFIGEALVGNDGTDQLMKFNKALIDLSPKDRIREIDAIILSKFDTVDDKVGAALSMTYNTGKPILFCGVGQKYTHLKKLNVRTVVHALLD</sequence>
<dbReference type="AlphaFoldDB" id="Q22T92"/>
<dbReference type="SMART" id="SM00962">
    <property type="entry name" value="SRP54"/>
    <property type="match status" value="1"/>
</dbReference>
<dbReference type="GO" id="GO:0006614">
    <property type="term" value="P:SRP-dependent cotranslational protein targeting to membrane"/>
    <property type="evidence" value="ECO:0007669"/>
    <property type="project" value="InterPro"/>
</dbReference>
<dbReference type="InterPro" id="IPR007222">
    <property type="entry name" value="Sig_recog_particle_rcpt_asu_N"/>
</dbReference>
<dbReference type="GO" id="GO:0003924">
    <property type="term" value="F:GTPase activity"/>
    <property type="evidence" value="ECO:0007669"/>
    <property type="project" value="InterPro"/>
</dbReference>
<dbReference type="InterPro" id="IPR036225">
    <property type="entry name" value="SRP/SRP_N"/>
</dbReference>
<evidence type="ECO:0000256" key="2">
    <source>
        <dbReference type="ARBA" id="ARBA00008531"/>
    </source>
</evidence>
<proteinExistence type="inferred from homology"/>
<feature type="compositionally biased region" description="Basic and acidic residues" evidence="8">
    <location>
        <begin position="135"/>
        <end position="150"/>
    </location>
</feature>
<evidence type="ECO:0000256" key="3">
    <source>
        <dbReference type="ARBA" id="ARBA00022741"/>
    </source>
</evidence>
<organism evidence="12 13">
    <name type="scientific">Tetrahymena thermophila (strain SB210)</name>
    <dbReference type="NCBI Taxonomy" id="312017"/>
    <lineage>
        <taxon>Eukaryota</taxon>
        <taxon>Sar</taxon>
        <taxon>Alveolata</taxon>
        <taxon>Ciliophora</taxon>
        <taxon>Intramacronucleata</taxon>
        <taxon>Oligohymenophorea</taxon>
        <taxon>Hymenostomatida</taxon>
        <taxon>Tetrahymenina</taxon>
        <taxon>Tetrahymenidae</taxon>
        <taxon>Tetrahymena</taxon>
    </lineage>
</organism>
<dbReference type="FunCoup" id="Q22T92">
    <property type="interactions" value="305"/>
</dbReference>
<dbReference type="EMBL" id="GG662840">
    <property type="protein sequence ID" value="EAR88546.1"/>
    <property type="molecule type" value="Genomic_DNA"/>
</dbReference>
<feature type="domain" description="AAA+ ATPase" evidence="9">
    <location>
        <begin position="411"/>
        <end position="551"/>
    </location>
</feature>
<dbReference type="eggNOG" id="KOG0781">
    <property type="taxonomic scope" value="Eukaryota"/>
</dbReference>
<accession>Q22T92</accession>
<comment type="subcellular location">
    <subcellularLocation>
        <location evidence="1">Endoplasmic reticulum membrane</location>
        <topology evidence="1">Peripheral membrane protein</topology>
        <orientation evidence="1">Cytoplasmic side</orientation>
    </subcellularLocation>
</comment>
<dbReference type="STRING" id="312017.Q22T92"/>
<evidence type="ECO:0000259" key="10">
    <source>
        <dbReference type="SMART" id="SM00962"/>
    </source>
</evidence>
<dbReference type="SUPFAM" id="SSF47364">
    <property type="entry name" value="Domain of the SRP/SRP receptor G-proteins"/>
    <property type="match status" value="1"/>
</dbReference>
<dbReference type="Gene3D" id="3.40.50.300">
    <property type="entry name" value="P-loop containing nucleotide triphosphate hydrolases"/>
    <property type="match status" value="1"/>
</dbReference>
<dbReference type="GO" id="GO:0005525">
    <property type="term" value="F:GTP binding"/>
    <property type="evidence" value="ECO:0007669"/>
    <property type="project" value="UniProtKB-KW"/>
</dbReference>